<accession>A0A1H7FQQ7</accession>
<name>A0A1H7FQQ7_9SPHI</name>
<dbReference type="AlphaFoldDB" id="A0A1H7FQQ7"/>
<proteinExistence type="predicted"/>
<dbReference type="OrthoDB" id="707065at2"/>
<gene>
    <name evidence="1" type="ORF">SAMN05421740_101361</name>
</gene>
<reference evidence="2" key="1">
    <citation type="submission" date="2016-10" db="EMBL/GenBank/DDBJ databases">
        <authorList>
            <person name="Varghese N."/>
            <person name="Submissions S."/>
        </authorList>
    </citation>
    <scope>NUCLEOTIDE SEQUENCE [LARGE SCALE GENOMIC DNA]</scope>
    <source>
        <strain evidence="2">Jip14</strain>
    </source>
</reference>
<evidence type="ECO:0000313" key="2">
    <source>
        <dbReference type="Proteomes" id="UP000198916"/>
    </source>
</evidence>
<dbReference type="EMBL" id="FNZR01000001">
    <property type="protein sequence ID" value="SEK25685.1"/>
    <property type="molecule type" value="Genomic_DNA"/>
</dbReference>
<protein>
    <submittedName>
        <fullName evidence="1">Uncharacterized protein</fullName>
    </submittedName>
</protein>
<sequence length="155" mass="18983">MKKQKTKVRTVDKYEKYAEIGEMYSSKWKKVNLFIPSNFRMLCAILGVMPKDILCDFMRMVCYAPSDRATEEQRKAAKKFFLTCRFGQPTYSEKDINTMFKELKAMRATYNSTENMDWDDKELFWKNNHMYIEYWFKRWFEKNRRQDDISILEKY</sequence>
<evidence type="ECO:0000313" key="1">
    <source>
        <dbReference type="EMBL" id="SEK25685.1"/>
    </source>
</evidence>
<keyword evidence="2" id="KW-1185">Reference proteome</keyword>
<organism evidence="1 2">
    <name type="scientific">Parapedobacter koreensis</name>
    <dbReference type="NCBI Taxonomy" id="332977"/>
    <lineage>
        <taxon>Bacteria</taxon>
        <taxon>Pseudomonadati</taxon>
        <taxon>Bacteroidota</taxon>
        <taxon>Sphingobacteriia</taxon>
        <taxon>Sphingobacteriales</taxon>
        <taxon>Sphingobacteriaceae</taxon>
        <taxon>Parapedobacter</taxon>
    </lineage>
</organism>
<dbReference type="RefSeq" id="WP_090602296.1">
    <property type="nucleotide sequence ID" value="NZ_FNZR01000001.1"/>
</dbReference>
<dbReference type="STRING" id="332977.SAMN05421740_101361"/>
<dbReference type="Proteomes" id="UP000198916">
    <property type="component" value="Unassembled WGS sequence"/>
</dbReference>